<keyword evidence="2" id="KW-0479">Metal-binding</keyword>
<dbReference type="NCBIfam" id="NF005914">
    <property type="entry name" value="PRK07907.1"/>
    <property type="match status" value="1"/>
</dbReference>
<dbReference type="EMBL" id="SPQZ01000002">
    <property type="protein sequence ID" value="TFV99094.1"/>
    <property type="molecule type" value="Genomic_DNA"/>
</dbReference>
<sequence length="459" mass="48787">MTDETTVDAASLMPEVIKRLEDLVRIPSVAFPGFDPDPVHRMGDAVVELFTSAGAADARLLAVPDGYPCVYATIPGPEGSPTVLLYAHYDVQPAPESQGWSSEPFEPVTKDDGRIYGRGAADDKSGLVIHWATLKLLASSWPCTIKILVEGEEETISHLEGFVESNPELFDADAFVIADIGPQRVGRPGLTTALRGDVACTVTVRTLANPVHSGMFGGAAPDAMTAMVRILDTLHDENGDTVIPGVASGTWGGADMDEAVYRDGSSILPGVDFLGTGSLSDRIWMKPSVTVLGMDLPNTAEASNVLLPEVTAKLSMRVIPGSDAEAQLEALMGHLRAQRPWNCEVVVERVKVGNPFEVEESHPAIVAAKDALEQAYGADVESIGSGASIPLVASLKKVSPNAAIVLWGVEDTERSRIHASDESVDPAEIERMIVAQTLFVREFAASTGHTDEVPSDGDR</sequence>
<dbReference type="Pfam" id="PF01546">
    <property type="entry name" value="Peptidase_M20"/>
    <property type="match status" value="1"/>
</dbReference>
<proteinExistence type="predicted"/>
<protein>
    <submittedName>
        <fullName evidence="5">M20/M25/M40 family metallo-hydrolase</fullName>
    </submittedName>
</protein>
<accession>A0A4Y9R3A3</accession>
<evidence type="ECO:0000256" key="1">
    <source>
        <dbReference type="ARBA" id="ARBA00022670"/>
    </source>
</evidence>
<dbReference type="SUPFAM" id="SSF53187">
    <property type="entry name" value="Zn-dependent exopeptidases"/>
    <property type="match status" value="1"/>
</dbReference>
<evidence type="ECO:0000256" key="3">
    <source>
        <dbReference type="ARBA" id="ARBA00022801"/>
    </source>
</evidence>
<keyword evidence="6" id="KW-1185">Reference proteome</keyword>
<keyword evidence="1" id="KW-0645">Protease</keyword>
<dbReference type="GO" id="GO:0006508">
    <property type="term" value="P:proteolysis"/>
    <property type="evidence" value="ECO:0007669"/>
    <property type="project" value="UniProtKB-KW"/>
</dbReference>
<dbReference type="PANTHER" id="PTHR43270">
    <property type="entry name" value="BETA-ALA-HIS DIPEPTIDASE"/>
    <property type="match status" value="1"/>
</dbReference>
<dbReference type="InterPro" id="IPR051458">
    <property type="entry name" value="Cyt/Met_Dipeptidase"/>
</dbReference>
<dbReference type="InterPro" id="IPR002933">
    <property type="entry name" value="Peptidase_M20"/>
</dbReference>
<evidence type="ECO:0000313" key="6">
    <source>
        <dbReference type="Proteomes" id="UP000298127"/>
    </source>
</evidence>
<evidence type="ECO:0000256" key="2">
    <source>
        <dbReference type="ARBA" id="ARBA00022723"/>
    </source>
</evidence>
<dbReference type="Gene3D" id="3.30.70.360">
    <property type="match status" value="1"/>
</dbReference>
<dbReference type="RefSeq" id="WP_135119575.1">
    <property type="nucleotide sequence ID" value="NZ_SPQZ01000002.1"/>
</dbReference>
<gene>
    <name evidence="5" type="ORF">E4M00_06250</name>
</gene>
<dbReference type="Proteomes" id="UP000298127">
    <property type="component" value="Unassembled WGS sequence"/>
</dbReference>
<keyword evidence="3 5" id="KW-0378">Hydrolase</keyword>
<evidence type="ECO:0000259" key="4">
    <source>
        <dbReference type="Pfam" id="PF07687"/>
    </source>
</evidence>
<organism evidence="5 6">
    <name type="scientific">Orlajensenia leifsoniae</name>
    <dbReference type="NCBI Taxonomy" id="2561933"/>
    <lineage>
        <taxon>Bacteria</taxon>
        <taxon>Bacillati</taxon>
        <taxon>Actinomycetota</taxon>
        <taxon>Actinomycetes</taxon>
        <taxon>Micrococcales</taxon>
        <taxon>Microbacteriaceae</taxon>
        <taxon>Orlajensenia</taxon>
    </lineage>
</organism>
<feature type="domain" description="Peptidase M20 dimerisation" evidence="4">
    <location>
        <begin position="200"/>
        <end position="340"/>
    </location>
</feature>
<dbReference type="PANTHER" id="PTHR43270:SF12">
    <property type="entry name" value="SUCCINYL-DIAMINOPIMELATE DESUCCINYLASE"/>
    <property type="match status" value="1"/>
</dbReference>
<dbReference type="AlphaFoldDB" id="A0A4Y9R3A3"/>
<reference evidence="5 6" key="1">
    <citation type="journal article" date="2018" name="J. Microbiol.">
        <title>Leifsonia flava sp. nov., a novel actinobacterium isolated from the rhizosphere of Aquilegia viridiflora.</title>
        <authorList>
            <person name="Cai Y."/>
            <person name="Tao W.Z."/>
            <person name="Ma Y.J."/>
            <person name="Cheng J."/>
            <person name="Zhang M.Y."/>
            <person name="Zhang Y.X."/>
        </authorList>
    </citation>
    <scope>NUCLEOTIDE SEQUENCE [LARGE SCALE GENOMIC DNA]</scope>
    <source>
        <strain evidence="5 6">SYP-B2174</strain>
    </source>
</reference>
<dbReference type="Gene3D" id="3.40.630.10">
    <property type="entry name" value="Zn peptidases"/>
    <property type="match status" value="1"/>
</dbReference>
<evidence type="ECO:0000313" key="5">
    <source>
        <dbReference type="EMBL" id="TFV99094.1"/>
    </source>
</evidence>
<dbReference type="InterPro" id="IPR011650">
    <property type="entry name" value="Peptidase_M20_dimer"/>
</dbReference>
<comment type="caution">
    <text evidence="5">The sequence shown here is derived from an EMBL/GenBank/DDBJ whole genome shotgun (WGS) entry which is preliminary data.</text>
</comment>
<dbReference type="GO" id="GO:0008233">
    <property type="term" value="F:peptidase activity"/>
    <property type="evidence" value="ECO:0007669"/>
    <property type="project" value="UniProtKB-KW"/>
</dbReference>
<dbReference type="Pfam" id="PF07687">
    <property type="entry name" value="M20_dimer"/>
    <property type="match status" value="1"/>
</dbReference>
<dbReference type="GO" id="GO:0046872">
    <property type="term" value="F:metal ion binding"/>
    <property type="evidence" value="ECO:0007669"/>
    <property type="project" value="UniProtKB-KW"/>
</dbReference>
<name>A0A4Y9R3A3_9MICO</name>